<keyword evidence="5" id="KW-1185">Reference proteome</keyword>
<dbReference type="AlphaFoldDB" id="D7CQ46"/>
<dbReference type="GO" id="GO:0005829">
    <property type="term" value="C:cytosol"/>
    <property type="evidence" value="ECO:0007669"/>
    <property type="project" value="TreeGrafter"/>
</dbReference>
<dbReference type="InterPro" id="IPR050197">
    <property type="entry name" value="Aldolase_class_II_sugar_metab"/>
</dbReference>
<dbReference type="GO" id="GO:0046872">
    <property type="term" value="F:metal ion binding"/>
    <property type="evidence" value="ECO:0007669"/>
    <property type="project" value="UniProtKB-KW"/>
</dbReference>
<evidence type="ECO:0000259" key="3">
    <source>
        <dbReference type="SMART" id="SM01007"/>
    </source>
</evidence>
<evidence type="ECO:0000313" key="5">
    <source>
        <dbReference type="Proteomes" id="UP000000379"/>
    </source>
</evidence>
<dbReference type="Gene3D" id="3.40.225.10">
    <property type="entry name" value="Class II aldolase/adducin N-terminal domain"/>
    <property type="match status" value="1"/>
</dbReference>
<dbReference type="HOGENOM" id="CLU_1105848_0_0_0"/>
<dbReference type="Proteomes" id="UP000000379">
    <property type="component" value="Chromosome"/>
</dbReference>
<protein>
    <submittedName>
        <fullName evidence="4">Class II aldolase/adducin family protein</fullName>
    </submittedName>
</protein>
<evidence type="ECO:0000256" key="1">
    <source>
        <dbReference type="ARBA" id="ARBA00022723"/>
    </source>
</evidence>
<keyword evidence="1" id="KW-0479">Metal-binding</keyword>
<dbReference type="InterPro" id="IPR036409">
    <property type="entry name" value="Aldolase_II/adducin_N_sf"/>
</dbReference>
<dbReference type="PANTHER" id="PTHR22789">
    <property type="entry name" value="FUCULOSE PHOSPHATE ALDOLASE"/>
    <property type="match status" value="1"/>
</dbReference>
<proteinExistence type="predicted"/>
<accession>D7CQ46</accession>
<dbReference type="Pfam" id="PF00596">
    <property type="entry name" value="Aldolase_II"/>
    <property type="match status" value="1"/>
</dbReference>
<dbReference type="InterPro" id="IPR001303">
    <property type="entry name" value="Aldolase_II/adducin_N"/>
</dbReference>
<name>D7CQ46_TRURR</name>
<evidence type="ECO:0000256" key="2">
    <source>
        <dbReference type="ARBA" id="ARBA00023239"/>
    </source>
</evidence>
<reference evidence="4 5" key="2">
    <citation type="journal article" date="2011" name="Stand. Genomic Sci.">
        <title>Complete genome sequence of Truepera radiovictrix type strain (RQ-24).</title>
        <authorList>
            <person name="Ivanova N."/>
            <person name="Rohde C."/>
            <person name="Munk C."/>
            <person name="Nolan M."/>
            <person name="Lucas S."/>
            <person name="Del Rio T.G."/>
            <person name="Tice H."/>
            <person name="Deshpande S."/>
            <person name="Cheng J.F."/>
            <person name="Tapia R."/>
            <person name="Han C."/>
            <person name="Goodwin L."/>
            <person name="Pitluck S."/>
            <person name="Liolios K."/>
            <person name="Mavromatis K."/>
            <person name="Mikhailova N."/>
            <person name="Pati A."/>
            <person name="Chen A."/>
            <person name="Palaniappan K."/>
            <person name="Land M."/>
            <person name="Hauser L."/>
            <person name="Chang Y.J."/>
            <person name="Jeffries C.D."/>
            <person name="Brambilla E."/>
            <person name="Rohde M."/>
            <person name="Goker M."/>
            <person name="Tindall B.J."/>
            <person name="Woyke T."/>
            <person name="Bristow J."/>
            <person name="Eisen J.A."/>
            <person name="Markowitz V."/>
            <person name="Hugenholtz P."/>
            <person name="Kyrpides N.C."/>
            <person name="Klenk H.P."/>
            <person name="Lapidus A."/>
        </authorList>
    </citation>
    <scope>NUCLEOTIDE SEQUENCE [LARGE SCALE GENOMIC DNA]</scope>
    <source>
        <strain evidence="5">DSM 17093 / CIP 108686 / LMG 22925 / RQ-24</strain>
    </source>
</reference>
<dbReference type="GO" id="GO:0019323">
    <property type="term" value="P:pentose catabolic process"/>
    <property type="evidence" value="ECO:0007669"/>
    <property type="project" value="TreeGrafter"/>
</dbReference>
<feature type="domain" description="Class II aldolase/adducin N-terminal" evidence="3">
    <location>
        <begin position="23"/>
        <end position="232"/>
    </location>
</feature>
<dbReference type="eggNOG" id="COG3347">
    <property type="taxonomic scope" value="Bacteria"/>
</dbReference>
<dbReference type="RefSeq" id="WP_013178197.1">
    <property type="nucleotide sequence ID" value="NC_014221.1"/>
</dbReference>
<keyword evidence="2" id="KW-0456">Lyase</keyword>
<dbReference type="SMART" id="SM01007">
    <property type="entry name" value="Aldolase_II"/>
    <property type="match status" value="1"/>
</dbReference>
<dbReference type="OrthoDB" id="9774430at2"/>
<dbReference type="GO" id="GO:0016832">
    <property type="term" value="F:aldehyde-lyase activity"/>
    <property type="evidence" value="ECO:0007669"/>
    <property type="project" value="TreeGrafter"/>
</dbReference>
<organism evidence="4 5">
    <name type="scientific">Truepera radiovictrix (strain DSM 17093 / CIP 108686 / LMG 22925 / RQ-24)</name>
    <dbReference type="NCBI Taxonomy" id="649638"/>
    <lineage>
        <taxon>Bacteria</taxon>
        <taxon>Thermotogati</taxon>
        <taxon>Deinococcota</taxon>
        <taxon>Deinococci</taxon>
        <taxon>Trueperales</taxon>
        <taxon>Trueperaceae</taxon>
        <taxon>Truepera</taxon>
    </lineage>
</organism>
<gene>
    <name evidence="4" type="ordered locus">Trad_1712</name>
</gene>
<dbReference type="SUPFAM" id="SSF53639">
    <property type="entry name" value="AraD/HMP-PK domain-like"/>
    <property type="match status" value="1"/>
</dbReference>
<sequence>MSGAPPKRTAPTPTEEGQGALVAGLLELAHALGDPARDLAILGEGNVSAACGDGTFWVKASGSSLRTLRPPELSRVRLEAVLNLLARAPLSEEAVAAGLFEALTDPTHAKPSVETFLHALCLGAGAAWVGHTHPVAANALLCSRLGAEPFFGHVFPDAVVVCGPEPAALPYIDPGLELAIALREELTRYRARHETLPKLLLLENHGIVALGASAKEVLNITLMADKWARVLLGTYALGGPRFLPPEEVRRIDRRLDEHYRRNRLAREGEQG</sequence>
<reference evidence="5" key="1">
    <citation type="submission" date="2010-05" db="EMBL/GenBank/DDBJ databases">
        <title>The complete genome of Truepera radiovictris DSM 17093.</title>
        <authorList>
            <consortium name="US DOE Joint Genome Institute (JGI-PGF)"/>
            <person name="Lucas S."/>
            <person name="Copeland A."/>
            <person name="Lapidus A."/>
            <person name="Glavina del Rio T."/>
            <person name="Dalin E."/>
            <person name="Tice H."/>
            <person name="Bruce D."/>
            <person name="Goodwin L."/>
            <person name="Pitluck S."/>
            <person name="Kyrpides N."/>
            <person name="Mavromatis K."/>
            <person name="Ovchinnikova G."/>
            <person name="Munk A.C."/>
            <person name="Detter J.C."/>
            <person name="Han C."/>
            <person name="Tapia R."/>
            <person name="Land M."/>
            <person name="Hauser L."/>
            <person name="Markowitz V."/>
            <person name="Cheng J.-F."/>
            <person name="Hugenholtz P."/>
            <person name="Woyke T."/>
            <person name="Wu D."/>
            <person name="Tindall B."/>
            <person name="Pomrenke H.G."/>
            <person name="Brambilla E."/>
            <person name="Klenk H.-P."/>
            <person name="Eisen J.A."/>
        </authorList>
    </citation>
    <scope>NUCLEOTIDE SEQUENCE [LARGE SCALE GENOMIC DNA]</scope>
    <source>
        <strain evidence="5">DSM 17093 / CIP 108686 / LMG 22925 / RQ-24</strain>
    </source>
</reference>
<dbReference type="STRING" id="649638.Trad_1712"/>
<evidence type="ECO:0000313" key="4">
    <source>
        <dbReference type="EMBL" id="ADI14830.1"/>
    </source>
</evidence>
<dbReference type="KEGG" id="tra:Trad_1712"/>
<dbReference type="PANTHER" id="PTHR22789:SF0">
    <property type="entry name" value="3-OXO-TETRONATE 4-PHOSPHATE DECARBOXYLASE-RELATED"/>
    <property type="match status" value="1"/>
</dbReference>
<dbReference type="EMBL" id="CP002049">
    <property type="protein sequence ID" value="ADI14830.1"/>
    <property type="molecule type" value="Genomic_DNA"/>
</dbReference>